<dbReference type="EMBL" id="JAOTOJ010000017">
    <property type="protein sequence ID" value="KAK9392174.1"/>
    <property type="molecule type" value="Genomic_DNA"/>
</dbReference>
<dbReference type="AlphaFoldDB" id="A0AAW1AR07"/>
<protein>
    <submittedName>
        <fullName evidence="3">Coiled-coil domain-containing protein 30</fullName>
    </submittedName>
</protein>
<feature type="region of interest" description="Disordered" evidence="2">
    <location>
        <begin position="510"/>
        <end position="532"/>
    </location>
</feature>
<feature type="coiled-coil region" evidence="1">
    <location>
        <begin position="400"/>
        <end position="455"/>
    </location>
</feature>
<keyword evidence="1" id="KW-0175">Coiled coil</keyword>
<comment type="caution">
    <text evidence="3">The sequence shown here is derived from an EMBL/GenBank/DDBJ whole genome shotgun (WGS) entry which is preliminary data.</text>
</comment>
<dbReference type="Pfam" id="PF15742">
    <property type="entry name" value="DUF4686"/>
    <property type="match status" value="1"/>
</dbReference>
<dbReference type="InterPro" id="IPR052825">
    <property type="entry name" value="CCD-Prefoldin_beta-like"/>
</dbReference>
<feature type="compositionally biased region" description="Basic and acidic residues" evidence="2">
    <location>
        <begin position="31"/>
        <end position="46"/>
    </location>
</feature>
<feature type="compositionally biased region" description="Basic and acidic residues" evidence="2">
    <location>
        <begin position="217"/>
        <end position="242"/>
    </location>
</feature>
<keyword evidence="4" id="KW-1185">Reference proteome</keyword>
<dbReference type="InterPro" id="IPR031476">
    <property type="entry name" value="DUF4686"/>
</dbReference>
<feature type="region of interest" description="Disordered" evidence="2">
    <location>
        <begin position="30"/>
        <end position="96"/>
    </location>
</feature>
<dbReference type="Proteomes" id="UP001474421">
    <property type="component" value="Unassembled WGS sequence"/>
</dbReference>
<evidence type="ECO:0000313" key="4">
    <source>
        <dbReference type="Proteomes" id="UP001474421"/>
    </source>
</evidence>
<dbReference type="PANTHER" id="PTHR34479:SF1">
    <property type="entry name" value="COILED-COIL DOMAIN-CONTAINING PROTEIN 30"/>
    <property type="match status" value="1"/>
</dbReference>
<organism evidence="3 4">
    <name type="scientific">Crotalus adamanteus</name>
    <name type="common">Eastern diamondback rattlesnake</name>
    <dbReference type="NCBI Taxonomy" id="8729"/>
    <lineage>
        <taxon>Eukaryota</taxon>
        <taxon>Metazoa</taxon>
        <taxon>Chordata</taxon>
        <taxon>Craniata</taxon>
        <taxon>Vertebrata</taxon>
        <taxon>Euteleostomi</taxon>
        <taxon>Lepidosauria</taxon>
        <taxon>Squamata</taxon>
        <taxon>Bifurcata</taxon>
        <taxon>Unidentata</taxon>
        <taxon>Episquamata</taxon>
        <taxon>Toxicofera</taxon>
        <taxon>Serpentes</taxon>
        <taxon>Colubroidea</taxon>
        <taxon>Viperidae</taxon>
        <taxon>Crotalinae</taxon>
        <taxon>Crotalus</taxon>
    </lineage>
</organism>
<proteinExistence type="predicted"/>
<name>A0AAW1AR07_CROAD</name>
<evidence type="ECO:0000313" key="3">
    <source>
        <dbReference type="EMBL" id="KAK9392174.1"/>
    </source>
</evidence>
<feature type="region of interest" description="Disordered" evidence="2">
    <location>
        <begin position="213"/>
        <end position="250"/>
    </location>
</feature>
<gene>
    <name evidence="3" type="ORF">NXF25_017761</name>
</gene>
<accession>A0AAW1AR07</accession>
<evidence type="ECO:0000256" key="2">
    <source>
        <dbReference type="SAM" id="MobiDB-lite"/>
    </source>
</evidence>
<dbReference type="PANTHER" id="PTHR34479">
    <property type="entry name" value="COILED-COIL DOMAIN-CONTAINING PROTEIN 30"/>
    <property type="match status" value="1"/>
</dbReference>
<sequence>MGEVVDPVQTKQEEEEPFLKEILAVQHQLSVHRERHAEAQPERHAEAQPCPPRAALGRAGGDTEQGPPHKGALQRQEEPPGLRGAPRQVPISGGSVKKQLRLEQERSLELRLQNLQLQQENIKVQAELRQAQVRLSESSKACRALASQGELCQQKVKELELELLQQSQAVKQQSRLQEQLSQEGQRAAQAEKRAGELEQRLQEARQLQEGQAALGRRQLEEEAREARAKEADARRSLQEEQKRRKALEQQQEEQQQQRLRLWREKEAGLLQALADRQAQAQQQEGQLRALEDERRALAQEHLRFQSRSQRLSEQLAALRQEKETLCEEQRQILKQVDVSLRKESERRLRHKARLRQAKETLLGEVKLRDTRIRNLENEVRLSKSQAEKDQLLIRRVTSENEGLFREKRKILEQLHGLEEAKQSDGQALCALQNRVQLLEGENKQLQDRTLQLSLQVGILERALRTIHVHSLQELKSLGFPECPLQRKLLPFPGFRFSPFHASAFFGPRKAGSRGIKAEPSNPTPQESESLGRWAEGEAAVRGGAGEMDLGKERASAGVPPAGLETMGAPGGPSRCACFSVTRLSDASSLRQAIKGGQPAEPGQKALLSPLAFQSSRMGCLGVPRNLDDLRQDEPGQPAC</sequence>
<evidence type="ECO:0000256" key="1">
    <source>
        <dbReference type="SAM" id="Coils"/>
    </source>
</evidence>
<reference evidence="3 4" key="1">
    <citation type="journal article" date="2024" name="Proc. Natl. Acad. Sci. U.S.A.">
        <title>The genetic regulatory architecture and epigenomic basis for age-related changes in rattlesnake venom.</title>
        <authorList>
            <person name="Hogan M.P."/>
            <person name="Holding M.L."/>
            <person name="Nystrom G.S."/>
            <person name="Colston T.J."/>
            <person name="Bartlett D.A."/>
            <person name="Mason A.J."/>
            <person name="Ellsworth S.A."/>
            <person name="Rautsaw R.M."/>
            <person name="Lawrence K.C."/>
            <person name="Strickland J.L."/>
            <person name="He B."/>
            <person name="Fraser P."/>
            <person name="Margres M.J."/>
            <person name="Gilbert D.M."/>
            <person name="Gibbs H.L."/>
            <person name="Parkinson C.L."/>
            <person name="Rokyta D.R."/>
        </authorList>
    </citation>
    <scope>NUCLEOTIDE SEQUENCE [LARGE SCALE GENOMIC DNA]</scope>
    <source>
        <strain evidence="3">DRR0105</strain>
    </source>
</reference>